<feature type="domain" description="Homeobox" evidence="7">
    <location>
        <begin position="170"/>
        <end position="230"/>
    </location>
</feature>
<dbReference type="PRINTS" id="PR00024">
    <property type="entry name" value="HOMEOBOX"/>
</dbReference>
<dbReference type="AlphaFoldDB" id="C7SB47"/>
<dbReference type="EMBL" id="FJ001338">
    <property type="protein sequence ID" value="ACH87540.1"/>
    <property type="molecule type" value="Genomic_DNA"/>
</dbReference>
<dbReference type="GO" id="GO:0005634">
    <property type="term" value="C:nucleus"/>
    <property type="evidence" value="ECO:0007669"/>
    <property type="project" value="UniProtKB-SubCell"/>
</dbReference>
<evidence type="ECO:0000259" key="7">
    <source>
        <dbReference type="PROSITE" id="PS50071"/>
    </source>
</evidence>
<dbReference type="CDD" id="cd00086">
    <property type="entry name" value="homeodomain"/>
    <property type="match status" value="1"/>
</dbReference>
<dbReference type="PROSITE" id="PS50071">
    <property type="entry name" value="HOMEOBOX_2"/>
    <property type="match status" value="1"/>
</dbReference>
<dbReference type="Pfam" id="PF00046">
    <property type="entry name" value="Homeodomain"/>
    <property type="match status" value="1"/>
</dbReference>
<reference evidence="8" key="1">
    <citation type="submission" date="2008-08" db="EMBL/GenBank/DDBJ databases">
        <authorList>
            <person name="Hui J."/>
            <person name="Ferrier D."/>
        </authorList>
    </citation>
    <scope>NUCLEOTIDE SEQUENCE</scope>
</reference>
<dbReference type="PANTHER" id="PTHR47421:SF2">
    <property type="entry name" value="GS HOMEOBOX 1"/>
    <property type="match status" value="1"/>
</dbReference>
<evidence type="ECO:0000313" key="8">
    <source>
        <dbReference type="EMBL" id="ACH87538.1"/>
    </source>
</evidence>
<protein>
    <submittedName>
        <fullName evidence="8">ParaHox</fullName>
    </submittedName>
</protein>
<evidence type="ECO:0000256" key="4">
    <source>
        <dbReference type="PROSITE-ProRule" id="PRU00108"/>
    </source>
</evidence>
<sequence length="307" mass="33690">MSRSFLVDSLLLKKAPGLDSRGAFSPPDKPFGRPGSSGGLDPRLDPRQAAAAAAEHALHSLARHQAGMLEVCCPWCVPSPLTSLNKSTTSASTIPHHHAPHPIFSMAPLHPPPGAPPVAPRPNLVGLQPSAFSPTNSDAPVSPLRLADRARLRYLTVGGAPVSNAEMEDANGKRIRTAFTSTQLLELEREFSSNMYLSRLRRIEIATYLNLSEKQVKIWFQNRRVKYKKEGTDSREKCRCLRTCSSKSHHKRSTSPSDCSLNDEIMHNHSDTEISLTDDCKEINIEDDTDLNSPTISSCPQNYSTSC</sequence>
<dbReference type="SMART" id="SM00389">
    <property type="entry name" value="HOX"/>
    <property type="match status" value="1"/>
</dbReference>
<dbReference type="InterPro" id="IPR020479">
    <property type="entry name" value="HD_metazoa"/>
</dbReference>
<evidence type="ECO:0000256" key="6">
    <source>
        <dbReference type="SAM" id="MobiDB-lite"/>
    </source>
</evidence>
<reference evidence="8" key="2">
    <citation type="journal article" date="2009" name="BMC Biol.">
        <title>Features of the ancestral bilaterian inferred from Platynereis dumerilii ParaHox genes.</title>
        <authorList>
            <person name="Hui J.H."/>
            <person name="Raible F."/>
            <person name="Korchagina N."/>
            <person name="Dray N."/>
            <person name="Samain S."/>
            <person name="Magdelenat G."/>
            <person name="Jubin C."/>
            <person name="Segurens B."/>
            <person name="Balavoine G."/>
            <person name="Arendt D."/>
            <person name="Ferrier D.E."/>
        </authorList>
    </citation>
    <scope>NUCLEOTIDE SEQUENCE</scope>
</reference>
<evidence type="ECO:0000256" key="1">
    <source>
        <dbReference type="ARBA" id="ARBA00023125"/>
    </source>
</evidence>
<keyword evidence="3 4" id="KW-0539">Nucleus</keyword>
<dbReference type="InterPro" id="IPR017970">
    <property type="entry name" value="Homeobox_CS"/>
</dbReference>
<dbReference type="PANTHER" id="PTHR47421">
    <property type="entry name" value="GS HOMEOBOX 2"/>
    <property type="match status" value="1"/>
</dbReference>
<feature type="region of interest" description="Disordered" evidence="6">
    <location>
        <begin position="17"/>
        <end position="47"/>
    </location>
</feature>
<proteinExistence type="predicted"/>
<organism evidence="8">
    <name type="scientific">Platynereis dumerilii</name>
    <name type="common">Dumeril's clam worm</name>
    <dbReference type="NCBI Taxonomy" id="6359"/>
    <lineage>
        <taxon>Eukaryota</taxon>
        <taxon>Metazoa</taxon>
        <taxon>Spiralia</taxon>
        <taxon>Lophotrochozoa</taxon>
        <taxon>Annelida</taxon>
        <taxon>Polychaeta</taxon>
        <taxon>Errantia</taxon>
        <taxon>Phyllodocida</taxon>
        <taxon>Nereididae</taxon>
        <taxon>Platynereis</taxon>
    </lineage>
</organism>
<gene>
    <name evidence="8" type="primary">Gsx</name>
</gene>
<evidence type="ECO:0000256" key="2">
    <source>
        <dbReference type="ARBA" id="ARBA00023155"/>
    </source>
</evidence>
<dbReference type="PROSITE" id="PS00027">
    <property type="entry name" value="HOMEOBOX_1"/>
    <property type="match status" value="1"/>
</dbReference>
<dbReference type="GO" id="GO:1990837">
    <property type="term" value="F:sequence-specific double-stranded DNA binding"/>
    <property type="evidence" value="ECO:0007669"/>
    <property type="project" value="TreeGrafter"/>
</dbReference>
<dbReference type="InterPro" id="IPR009057">
    <property type="entry name" value="Homeodomain-like_sf"/>
</dbReference>
<dbReference type="FunFam" id="1.10.10.60:FF:000395">
    <property type="entry name" value="GS homeobox 2"/>
    <property type="match status" value="1"/>
</dbReference>
<comment type="subcellular location">
    <subcellularLocation>
        <location evidence="4 5">Nucleus</location>
    </subcellularLocation>
</comment>
<keyword evidence="1 4" id="KW-0238">DNA-binding</keyword>
<keyword evidence="2 4" id="KW-0371">Homeobox</keyword>
<dbReference type="InterPro" id="IPR042191">
    <property type="entry name" value="GSH1/2"/>
</dbReference>
<name>C7SB47_PLADU</name>
<evidence type="ECO:0000256" key="5">
    <source>
        <dbReference type="RuleBase" id="RU000682"/>
    </source>
</evidence>
<accession>C7SB47</accession>
<dbReference type="SUPFAM" id="SSF46689">
    <property type="entry name" value="Homeodomain-like"/>
    <property type="match status" value="1"/>
</dbReference>
<dbReference type="Gene3D" id="1.10.10.60">
    <property type="entry name" value="Homeodomain-like"/>
    <property type="match status" value="1"/>
</dbReference>
<feature type="DNA-binding region" description="Homeobox" evidence="4">
    <location>
        <begin position="172"/>
        <end position="231"/>
    </location>
</feature>
<dbReference type="GO" id="GO:0000981">
    <property type="term" value="F:DNA-binding transcription factor activity, RNA polymerase II-specific"/>
    <property type="evidence" value="ECO:0007669"/>
    <property type="project" value="InterPro"/>
</dbReference>
<dbReference type="InterPro" id="IPR001356">
    <property type="entry name" value="HD"/>
</dbReference>
<dbReference type="EMBL" id="FJ001337">
    <property type="protein sequence ID" value="ACH87538.1"/>
    <property type="molecule type" value="Genomic_DNA"/>
</dbReference>
<evidence type="ECO:0000256" key="3">
    <source>
        <dbReference type="ARBA" id="ARBA00023242"/>
    </source>
</evidence>